<dbReference type="InterPro" id="IPR016024">
    <property type="entry name" value="ARM-type_fold"/>
</dbReference>
<keyword evidence="2" id="KW-1185">Reference proteome</keyword>
<dbReference type="Proteomes" id="UP001228113">
    <property type="component" value="Chromosome"/>
</dbReference>
<evidence type="ECO:0000313" key="2">
    <source>
        <dbReference type="Proteomes" id="UP001228113"/>
    </source>
</evidence>
<dbReference type="InterPro" id="IPR004155">
    <property type="entry name" value="PBS_lyase_HEAT"/>
</dbReference>
<gene>
    <name evidence="1" type="ORF">METESE_11540</name>
</gene>
<dbReference type="RefSeq" id="WP_316411250.1">
    <property type="nucleotide sequence ID" value="NZ_AP027081.1"/>
</dbReference>
<dbReference type="SMART" id="SM00567">
    <property type="entry name" value="EZ_HEAT"/>
    <property type="match status" value="4"/>
</dbReference>
<evidence type="ECO:0008006" key="3">
    <source>
        <dbReference type="Google" id="ProtNLM"/>
    </source>
</evidence>
<name>A0AA48GN78_9BACT</name>
<evidence type="ECO:0000313" key="1">
    <source>
        <dbReference type="EMBL" id="BDU76196.1"/>
    </source>
</evidence>
<dbReference type="InterPro" id="IPR011989">
    <property type="entry name" value="ARM-like"/>
</dbReference>
<reference evidence="1" key="1">
    <citation type="journal article" date="2023" name="Int. J. Syst. Evol. Microbiol.">
        <title>Mesoterricola silvestris gen. nov., sp. nov., Mesoterricola sediminis sp. nov., Geothrix oryzae sp. nov., Geothrix edaphica sp. nov., Geothrix rubra sp. nov., and Geothrix limicola sp. nov., six novel members of Acidobacteriota isolated from soils.</title>
        <authorList>
            <person name="Itoh H."/>
            <person name="Sugisawa Y."/>
            <person name="Mise K."/>
            <person name="Xu Z."/>
            <person name="Kuniyasu M."/>
            <person name="Ushijima N."/>
            <person name="Kawano K."/>
            <person name="Kobayashi E."/>
            <person name="Shiratori Y."/>
            <person name="Masuda Y."/>
            <person name="Senoo K."/>
        </authorList>
    </citation>
    <scope>NUCLEOTIDE SEQUENCE</scope>
    <source>
        <strain evidence="1">W786</strain>
    </source>
</reference>
<accession>A0AA48GN78</accession>
<protein>
    <recommendedName>
        <fullName evidence="3">HEAT repeat domain-containing protein</fullName>
    </recommendedName>
</protein>
<dbReference type="SUPFAM" id="SSF48371">
    <property type="entry name" value="ARM repeat"/>
    <property type="match status" value="1"/>
</dbReference>
<dbReference type="Gene3D" id="1.25.10.10">
    <property type="entry name" value="Leucine-rich Repeat Variant"/>
    <property type="match status" value="2"/>
</dbReference>
<proteinExistence type="predicted"/>
<organism evidence="1 2">
    <name type="scientific">Mesoterricola sediminis</name>
    <dbReference type="NCBI Taxonomy" id="2927980"/>
    <lineage>
        <taxon>Bacteria</taxon>
        <taxon>Pseudomonadati</taxon>
        <taxon>Acidobacteriota</taxon>
        <taxon>Holophagae</taxon>
        <taxon>Holophagales</taxon>
        <taxon>Holophagaceae</taxon>
        <taxon>Mesoterricola</taxon>
    </lineage>
</organism>
<dbReference type="EMBL" id="AP027081">
    <property type="protein sequence ID" value="BDU76196.1"/>
    <property type="molecule type" value="Genomic_DNA"/>
</dbReference>
<sequence length="624" mass="67739">MASKALDQFRSTLDHLDGEDREHQLAFFRGLMAAGPSAVMELDGRLPGSRAPRSLRLLAMEACFYYPWPDWVPILARILRYESDPAIFETGTRALGRIATHSALAALRELNTMRQGAEFKEVVAQVLTQADPQQAFDHYLSRLLEGSGNPTVANEAAQRLATLVAGPNLTAIRTLTMHPDLLVFRHAIHLLARIQTPEAADALADVFEDSHREVLADRQLKEAIAPYRSLPPAAAREKAQEALRAANAGEGLDLPPGVKDLHRDVVTATEEGKPTALSAALTQAAEAMHQRSRRLSFAVDAAAEGLADQVQKGHLEAGRVLDLLVNAYREQTGREGLARALARLVPADAAAVHQLILQGPDAAQRAAAVEIFGQRAEPALQPVLLQACRDPLADIADRALHHLGQLPGALDLARQLIQSQVPQELALGMRLVGMRRFQELVPDLLAMVQDDTREEVTLQVIETLGAVGGEMASANLLEMLHSGQSLRIQTLVAESLRGLGEPDVAMALCAKADHIKVPILHAVAVEALAAAHGQPERPMPPVNGTMLLHHVRKAWMDRNPWSLRLRVVEALVRIQLAHPETWSAVSDLVRDTLSEKRPAGAWSPDALHQVQAAAKQFAQRASGA</sequence>
<dbReference type="KEGG" id="msea:METESE_11540"/>
<dbReference type="AlphaFoldDB" id="A0AA48GN78"/>